<dbReference type="EMBL" id="JAUUDS010000005">
    <property type="protein sequence ID" value="MDP1027765.1"/>
    <property type="molecule type" value="Genomic_DNA"/>
</dbReference>
<evidence type="ECO:0000313" key="1">
    <source>
        <dbReference type="EMBL" id="MDP1027765.1"/>
    </source>
</evidence>
<gene>
    <name evidence="1" type="ORF">Q5H91_11110</name>
</gene>
<sequence>MTFRKERFGWKRLLRSSLSKLGLNSNVKPGSTMPRQDNAFDVERYGIRGRRWGSSRALSHHETLEAMSAIVPSP</sequence>
<comment type="caution">
    <text evidence="1">The sequence shown here is derived from an EMBL/GenBank/DDBJ whole genome shotgun (WGS) entry which is preliminary data.</text>
</comment>
<dbReference type="RefSeq" id="WP_305173475.1">
    <property type="nucleotide sequence ID" value="NZ_JAUUDS010000005.1"/>
</dbReference>
<keyword evidence="2" id="KW-1185">Reference proteome</keyword>
<accession>A0ABT9ELC0</accession>
<protein>
    <submittedName>
        <fullName evidence="1">Uncharacterized protein</fullName>
    </submittedName>
</protein>
<proteinExistence type="predicted"/>
<organism evidence="1 2">
    <name type="scientific">Sphingomonas aurea</name>
    <dbReference type="NCBI Taxonomy" id="3063994"/>
    <lineage>
        <taxon>Bacteria</taxon>
        <taxon>Pseudomonadati</taxon>
        <taxon>Pseudomonadota</taxon>
        <taxon>Alphaproteobacteria</taxon>
        <taxon>Sphingomonadales</taxon>
        <taxon>Sphingomonadaceae</taxon>
        <taxon>Sphingomonas</taxon>
    </lineage>
</organism>
<evidence type="ECO:0000313" key="2">
    <source>
        <dbReference type="Proteomes" id="UP001230685"/>
    </source>
</evidence>
<reference evidence="1 2" key="1">
    <citation type="submission" date="2023-07" db="EMBL/GenBank/DDBJ databases">
        <authorList>
            <person name="Kim M.K."/>
        </authorList>
    </citation>
    <scope>NUCLEOTIDE SEQUENCE [LARGE SCALE GENOMIC DNA]</scope>
    <source>
        <strain evidence="1 2">KR1UV-12</strain>
    </source>
</reference>
<name>A0ABT9ELC0_9SPHN</name>
<dbReference type="Proteomes" id="UP001230685">
    <property type="component" value="Unassembled WGS sequence"/>
</dbReference>